<keyword evidence="5" id="KW-1185">Reference proteome</keyword>
<accession>A0A2U1VA95</accession>
<name>A0A2U1VA95_9PROT</name>
<dbReference type="GO" id="GO:0016491">
    <property type="term" value="F:oxidoreductase activity"/>
    <property type="evidence" value="ECO:0007669"/>
    <property type="project" value="InterPro"/>
</dbReference>
<dbReference type="Gene3D" id="3.30.465.10">
    <property type="match status" value="2"/>
</dbReference>
<dbReference type="InterPro" id="IPR036683">
    <property type="entry name" value="CO_DH_flav_C_dom_sf"/>
</dbReference>
<dbReference type="InterPro" id="IPR036318">
    <property type="entry name" value="FAD-bd_PCMH-like_sf"/>
</dbReference>
<keyword evidence="2" id="KW-0274">FAD</keyword>
<dbReference type="SUPFAM" id="SSF55447">
    <property type="entry name" value="CO dehydrogenase flavoprotein C-terminal domain-like"/>
    <property type="match status" value="1"/>
</dbReference>
<dbReference type="InterPro" id="IPR016169">
    <property type="entry name" value="FAD-bd_PCMH_sub2"/>
</dbReference>
<dbReference type="InterPro" id="IPR051312">
    <property type="entry name" value="Diverse_Substr_Oxidored"/>
</dbReference>
<sequence>MQPFAYHRASSLEDALRHGAMEGASYLAGGTTLVDLMRIGVMRPDRLIDLRDVAELRGFDTGGETLRFGALASMAEVADDIVLRQDYPALAESLLLAASAQLRNMATVGGNLLQRTRCMYFRDTRYQACNKRSPGSGCAALDGVNRQHAVLGGSERCIATMPSDWAVALTAFDAAVEIAGPQGRRTMPIDSFHISYGEHPEAETALRPGEILTAILVPANRAGRTSCYAKVRDRESFAFAISSAAVALRMEGGRVAEARIALGGLSTTPWRATAAEALLRGRSLDESSMKEAAARAMDGADPRPGNAFKVELGRRTVEDALLRAARRAEEGDAA</sequence>
<dbReference type="PANTHER" id="PTHR42659">
    <property type="entry name" value="XANTHINE DEHYDROGENASE SUBUNIT C-RELATED"/>
    <property type="match status" value="1"/>
</dbReference>
<dbReference type="SUPFAM" id="SSF56176">
    <property type="entry name" value="FAD-binding/transporter-associated domain-like"/>
    <property type="match status" value="1"/>
</dbReference>
<dbReference type="Pfam" id="PF03450">
    <property type="entry name" value="CO_deh_flav_C"/>
    <property type="match status" value="1"/>
</dbReference>
<dbReference type="OrthoDB" id="9814706at2"/>
<evidence type="ECO:0000256" key="2">
    <source>
        <dbReference type="ARBA" id="ARBA00022827"/>
    </source>
</evidence>
<dbReference type="PROSITE" id="PS51387">
    <property type="entry name" value="FAD_PCMH"/>
    <property type="match status" value="1"/>
</dbReference>
<evidence type="ECO:0000256" key="1">
    <source>
        <dbReference type="ARBA" id="ARBA00022630"/>
    </source>
</evidence>
<dbReference type="EMBL" id="PDOA01000001">
    <property type="protein sequence ID" value="PWC30804.1"/>
    <property type="molecule type" value="Genomic_DNA"/>
</dbReference>
<dbReference type="InterPro" id="IPR002346">
    <property type="entry name" value="Mopterin_DH_FAD-bd"/>
</dbReference>
<gene>
    <name evidence="4" type="ORF">CR165_02585</name>
</gene>
<reference evidence="5" key="1">
    <citation type="submission" date="2017-10" db="EMBL/GenBank/DDBJ databases">
        <authorList>
            <person name="Toshchakov S.V."/>
            <person name="Goeva M.A."/>
        </authorList>
    </citation>
    <scope>NUCLEOTIDE SEQUENCE [LARGE SCALE GENOMIC DNA]</scope>
    <source>
        <strain evidence="5">JR1/69-1-13</strain>
    </source>
</reference>
<dbReference type="InterPro" id="IPR016166">
    <property type="entry name" value="FAD-bd_PCMH"/>
</dbReference>
<protein>
    <submittedName>
        <fullName evidence="4">FAD-binding molybdopterin dehydrogenase</fullName>
    </submittedName>
</protein>
<feature type="domain" description="FAD-binding PCMH-type" evidence="3">
    <location>
        <begin position="1"/>
        <end position="222"/>
    </location>
</feature>
<dbReference type="RefSeq" id="WP_109515375.1">
    <property type="nucleotide sequence ID" value="NZ_JBHSCH010000001.1"/>
</dbReference>
<dbReference type="InterPro" id="IPR016167">
    <property type="entry name" value="FAD-bd_PCMH_sub1"/>
</dbReference>
<evidence type="ECO:0000313" key="5">
    <source>
        <dbReference type="Proteomes" id="UP000245048"/>
    </source>
</evidence>
<dbReference type="Proteomes" id="UP000245048">
    <property type="component" value="Unassembled WGS sequence"/>
</dbReference>
<comment type="caution">
    <text evidence="4">The sequence shown here is derived from an EMBL/GenBank/DDBJ whole genome shotgun (WGS) entry which is preliminary data.</text>
</comment>
<dbReference type="AlphaFoldDB" id="A0A2U1VA95"/>
<evidence type="ECO:0000259" key="3">
    <source>
        <dbReference type="PROSITE" id="PS51387"/>
    </source>
</evidence>
<dbReference type="PANTHER" id="PTHR42659:SF1">
    <property type="entry name" value="OXIDOREDUCTASE"/>
    <property type="match status" value="1"/>
</dbReference>
<keyword evidence="1" id="KW-0285">Flavoprotein</keyword>
<dbReference type="GO" id="GO:0071949">
    <property type="term" value="F:FAD binding"/>
    <property type="evidence" value="ECO:0007669"/>
    <property type="project" value="InterPro"/>
</dbReference>
<dbReference type="InterPro" id="IPR005107">
    <property type="entry name" value="CO_DH_flav_C"/>
</dbReference>
<organism evidence="4 5">
    <name type="scientific">Teichococcus aestuarii</name>
    <dbReference type="NCBI Taxonomy" id="568898"/>
    <lineage>
        <taxon>Bacteria</taxon>
        <taxon>Pseudomonadati</taxon>
        <taxon>Pseudomonadota</taxon>
        <taxon>Alphaproteobacteria</taxon>
        <taxon>Acetobacterales</taxon>
        <taxon>Roseomonadaceae</taxon>
        <taxon>Roseomonas</taxon>
    </lineage>
</organism>
<dbReference type="Gene3D" id="3.30.43.10">
    <property type="entry name" value="Uridine Diphospho-n-acetylenolpyruvylglucosamine Reductase, domain 2"/>
    <property type="match status" value="1"/>
</dbReference>
<proteinExistence type="predicted"/>
<evidence type="ECO:0000313" key="4">
    <source>
        <dbReference type="EMBL" id="PWC30804.1"/>
    </source>
</evidence>
<dbReference type="SMART" id="SM01092">
    <property type="entry name" value="CO_deh_flav_C"/>
    <property type="match status" value="1"/>
</dbReference>
<dbReference type="Pfam" id="PF00941">
    <property type="entry name" value="FAD_binding_5"/>
    <property type="match status" value="1"/>
</dbReference>
<dbReference type="Gene3D" id="3.30.390.50">
    <property type="entry name" value="CO dehydrogenase flavoprotein, C-terminal domain"/>
    <property type="match status" value="1"/>
</dbReference>